<feature type="region of interest" description="Disordered" evidence="2">
    <location>
        <begin position="715"/>
        <end position="765"/>
    </location>
</feature>
<keyword evidence="1" id="KW-0963">Cytoplasm</keyword>
<feature type="compositionally biased region" description="Basic and acidic residues" evidence="2">
    <location>
        <begin position="144"/>
        <end position="157"/>
    </location>
</feature>
<dbReference type="Proteomes" id="UP000244309">
    <property type="component" value="Unassembled WGS sequence"/>
</dbReference>
<dbReference type="InterPro" id="IPR027523">
    <property type="entry name" value="CLU_prot"/>
</dbReference>
<accession>A0A2V1B2U5</accession>
<dbReference type="SUPFAM" id="SSF48452">
    <property type="entry name" value="TPR-like"/>
    <property type="match status" value="1"/>
</dbReference>
<dbReference type="GO" id="GO:0003729">
    <property type="term" value="F:mRNA binding"/>
    <property type="evidence" value="ECO:0007669"/>
    <property type="project" value="TreeGrafter"/>
</dbReference>
<sequence>MAESPQPEPQEVVLRIALPSSLGQKIEYVETHHTLQDTVSDIKEALAASSMLSQLTNFSLFYGEVNVTDEFDDFAVLEEVFNAPGKFELQLSERAYSLKEVYDHLLRFRESIGMNFFDHAARSQGIGAGSVKFNRLGLGEVKKNEEKEEVKEEKKDDEPETTEVTEKEKADIKAIVEKLIEPRETNIVKFASADSVLSSWKLPVKSLTLSQWTVPQLQKAKGDLLYLTLTTLESETFSITCHASGFFVNRLSNANFDPSLKINEKGAFHREYIFHNLVAALSPKFTATIEENKQAISKGSQFAESYLIPSQASITYPWAVTDTQVKNSIVPDYFRSQLPVISNGVDGADYVKDWNEEYQGIKEFSKDSFSERLLREKLLNKYIQEFSQISASTAVEILRGNIPPLNPGEAKDDHIFLRNNISIVSVSMLPAARYCFGKDLATVKLLNRLDVQGVSNLLTCIVDYLGQRVVCQAPVPGVFADQTDENGESIDKIVQGYSHDNNVIHTSEEFNNVLKPIGEAFHLKSHNVKLASGASTEQEIALSKDAKCIVGTDHRKYVIDLYRTTPLDIEFLDAHYDGSETSYPHKEASLRHDAVEEWYKRKAAALFKVETERLDKEGKLEGDEKPQVAIPVDQIVLNPDTFTGVDESKSDQDDVREVSSFIKKQLIPEFLDDVTKNSVPFDGAHLTALMHRLGINMRYLGYITEESVKRVEQFEKENEESIKTNEAEIAKKAEEEKNKTDEEKKEEEEKKKNEEEKEEEKKQSTAKLVPVRANMVALQELAVQEMIVRSAKHVIRKLGKNVPFLLKPYFIAHFHNCLLGQGVNKTPEVEIDASLKPLFSKTETAFTSLTPEDVIKAVEKEVFSRFRYSLSSNWADQIKPLSLMREIAIKVGIQWKAQPYVFTKEEFEARPSTAATETDVSSVDFKSRRKGKGKGHKRQEKTAEVSAPVQRTSVFVADDVVDIVPVIKDASYRCSMVDEVYETAKSHLNKGDVEVGTTLMTELISFYQQIYGSVNSEISSLYSTLAQFYAERNMTGEASIAARKAIILNERIHGTDSYETVNSYIKASFFDSLNKDHASAFALNARALELWEEIYGPNHPNGVSTLTNFAAILQEMKLSKEASKLFGHAIEVSEKLNGEVSDITALIRHRYAISLVHLGNYKGAQDEFAKAGDVFSKLVGPDDALAKECSNFVTQIKTYVAYNEHQAAEQRKQQNGKAKVPAKPKVQQPQPAQKTKGGKKNQPTVSDPSIASKSVDEILQFIEGNKKSSKKNKKKN</sequence>
<dbReference type="Pfam" id="PF13236">
    <property type="entry name" value="CLU"/>
    <property type="match status" value="1"/>
</dbReference>
<dbReference type="Pfam" id="PF12807">
    <property type="entry name" value="eIF3_p135"/>
    <property type="match status" value="1"/>
</dbReference>
<dbReference type="CDD" id="cd15466">
    <property type="entry name" value="CLU-central"/>
    <property type="match status" value="1"/>
</dbReference>
<comment type="caution">
    <text evidence="4">The sequence shown here is derived from an EMBL/GenBank/DDBJ whole genome shotgun (WGS) entry which is preliminary data.</text>
</comment>
<feature type="compositionally biased region" description="Basic and acidic residues" evidence="2">
    <location>
        <begin position="715"/>
        <end position="763"/>
    </location>
</feature>
<dbReference type="InterPro" id="IPR023231">
    <property type="entry name" value="GSKIP_dom_sf"/>
</dbReference>
<dbReference type="VEuPathDB" id="FungiDB:CXQ85_004135"/>
<dbReference type="PANTHER" id="PTHR12601">
    <property type="entry name" value="EUKARYOTIC TRANSLATION INITIATION FACTOR 3 SUBUNIT EIF-3"/>
    <property type="match status" value="1"/>
</dbReference>
<feature type="region of interest" description="Disordered" evidence="2">
    <location>
        <begin position="144"/>
        <end position="166"/>
    </location>
</feature>
<feature type="region of interest" description="Disordered" evidence="2">
    <location>
        <begin position="920"/>
        <end position="944"/>
    </location>
</feature>
<dbReference type="RefSeq" id="XP_025344781.1">
    <property type="nucleotide sequence ID" value="XM_025487765.1"/>
</dbReference>
<feature type="compositionally biased region" description="Basic residues" evidence="2">
    <location>
        <begin position="927"/>
        <end position="939"/>
    </location>
</feature>
<evidence type="ECO:0000313" key="4">
    <source>
        <dbReference type="EMBL" id="PVH23841.1"/>
    </source>
</evidence>
<dbReference type="SUPFAM" id="SSF103107">
    <property type="entry name" value="Hypothetical protein c14orf129, hspc210"/>
    <property type="match status" value="1"/>
</dbReference>
<dbReference type="STRING" id="45357.A0A2V1B2U5"/>
<dbReference type="PANTHER" id="PTHR12601:SF6">
    <property type="entry name" value="CLUSTERED MITOCHONDRIA PROTEIN HOMOLOG"/>
    <property type="match status" value="1"/>
</dbReference>
<organism evidence="4 5">
    <name type="scientific">Candidozyma haemuli</name>
    <dbReference type="NCBI Taxonomy" id="45357"/>
    <lineage>
        <taxon>Eukaryota</taxon>
        <taxon>Fungi</taxon>
        <taxon>Dikarya</taxon>
        <taxon>Ascomycota</taxon>
        <taxon>Saccharomycotina</taxon>
        <taxon>Pichiomycetes</taxon>
        <taxon>Metschnikowiaceae</taxon>
        <taxon>Candidozyma</taxon>
    </lineage>
</organism>
<feature type="region of interest" description="Disordered" evidence="2">
    <location>
        <begin position="1207"/>
        <end position="1252"/>
    </location>
</feature>
<dbReference type="PROSITE" id="PS51823">
    <property type="entry name" value="CLU"/>
    <property type="match status" value="1"/>
</dbReference>
<proteinExistence type="predicted"/>
<gene>
    <name evidence="4" type="ORF">CXQ85_004135</name>
</gene>
<dbReference type="GO" id="GO:0048312">
    <property type="term" value="P:intracellular distribution of mitochondria"/>
    <property type="evidence" value="ECO:0007669"/>
    <property type="project" value="TreeGrafter"/>
</dbReference>
<feature type="domain" description="Clu" evidence="3">
    <location>
        <begin position="332"/>
        <end position="572"/>
    </location>
</feature>
<evidence type="ECO:0000256" key="1">
    <source>
        <dbReference type="ARBA" id="ARBA00022490"/>
    </source>
</evidence>
<dbReference type="OrthoDB" id="1414216at2759"/>
<dbReference type="InterPro" id="IPR028275">
    <property type="entry name" value="CLU_N"/>
</dbReference>
<protein>
    <recommendedName>
        <fullName evidence="3">Clu domain-containing protein</fullName>
    </recommendedName>
</protein>
<name>A0A2V1B2U5_9ASCO</name>
<feature type="compositionally biased region" description="Low complexity" evidence="2">
    <location>
        <begin position="1217"/>
        <end position="1234"/>
    </location>
</feature>
<evidence type="ECO:0000256" key="2">
    <source>
        <dbReference type="SAM" id="MobiDB-lite"/>
    </source>
</evidence>
<keyword evidence="5" id="KW-1185">Reference proteome</keyword>
<evidence type="ECO:0000259" key="3">
    <source>
        <dbReference type="PROSITE" id="PS51823"/>
    </source>
</evidence>
<dbReference type="GO" id="GO:0005737">
    <property type="term" value="C:cytoplasm"/>
    <property type="evidence" value="ECO:0007669"/>
    <property type="project" value="TreeGrafter"/>
</dbReference>
<dbReference type="Gene3D" id="1.25.40.10">
    <property type="entry name" value="Tetratricopeptide repeat domain"/>
    <property type="match status" value="1"/>
</dbReference>
<evidence type="ECO:0000313" key="5">
    <source>
        <dbReference type="Proteomes" id="UP000244309"/>
    </source>
</evidence>
<dbReference type="EMBL" id="PKFO01000011">
    <property type="protein sequence ID" value="PVH23841.1"/>
    <property type="molecule type" value="Genomic_DNA"/>
</dbReference>
<dbReference type="InterPro" id="IPR025697">
    <property type="entry name" value="CLU_dom"/>
</dbReference>
<dbReference type="Pfam" id="PF13424">
    <property type="entry name" value="TPR_12"/>
    <property type="match status" value="1"/>
</dbReference>
<dbReference type="InterPro" id="IPR033646">
    <property type="entry name" value="CLU-central"/>
</dbReference>
<dbReference type="AlphaFoldDB" id="A0A2V1B2U5"/>
<dbReference type="InterPro" id="IPR011990">
    <property type="entry name" value="TPR-like_helical_dom_sf"/>
</dbReference>
<feature type="compositionally biased region" description="Polar residues" evidence="2">
    <location>
        <begin position="1241"/>
        <end position="1252"/>
    </location>
</feature>
<reference evidence="4 5" key="1">
    <citation type="submission" date="2017-12" db="EMBL/GenBank/DDBJ databases">
        <title>Genome Sequence of a Multidrug-Resistant Candida haemulonii Isolate from a Patient with Chronic Leg Ulcers in Israel.</title>
        <authorList>
            <person name="Chow N.A."/>
            <person name="Gade L."/>
            <person name="Batra D."/>
            <person name="Rowe L.A."/>
            <person name="Ben-Ami R."/>
            <person name="Loparev V.N."/>
            <person name="Litvintseva A.P."/>
        </authorList>
    </citation>
    <scope>NUCLEOTIDE SEQUENCE [LARGE SCALE GENOMIC DNA]</scope>
    <source>
        <strain evidence="4 5">B11899</strain>
    </source>
</reference>
<dbReference type="Pfam" id="PF15044">
    <property type="entry name" value="CLU_N"/>
    <property type="match status" value="1"/>
</dbReference>
<dbReference type="GeneID" id="37009465"/>